<organism evidence="2 3">
    <name type="scientific">Ceratitis capitata</name>
    <name type="common">Mediterranean fruit fly</name>
    <name type="synonym">Tephritis capitata</name>
    <dbReference type="NCBI Taxonomy" id="7213"/>
    <lineage>
        <taxon>Eukaryota</taxon>
        <taxon>Metazoa</taxon>
        <taxon>Ecdysozoa</taxon>
        <taxon>Arthropoda</taxon>
        <taxon>Hexapoda</taxon>
        <taxon>Insecta</taxon>
        <taxon>Pterygota</taxon>
        <taxon>Neoptera</taxon>
        <taxon>Endopterygota</taxon>
        <taxon>Diptera</taxon>
        <taxon>Brachycera</taxon>
        <taxon>Muscomorpha</taxon>
        <taxon>Tephritoidea</taxon>
        <taxon>Tephritidae</taxon>
        <taxon>Ceratitis</taxon>
        <taxon>Ceratitis</taxon>
    </lineage>
</organism>
<reference evidence="2" key="1">
    <citation type="submission" date="2020-11" db="EMBL/GenBank/DDBJ databases">
        <authorList>
            <person name="Whitehead M."/>
        </authorList>
    </citation>
    <scope>NUCLEOTIDE SEQUENCE</scope>
    <source>
        <strain evidence="2">EGII</strain>
    </source>
</reference>
<comment type="caution">
    <text evidence="2">The sequence shown here is derived from an EMBL/GenBank/DDBJ whole genome shotgun (WGS) entry which is preliminary data.</text>
</comment>
<evidence type="ECO:0000313" key="2">
    <source>
        <dbReference type="EMBL" id="CAD7014227.1"/>
    </source>
</evidence>
<dbReference type="Proteomes" id="UP000606786">
    <property type="component" value="Unassembled WGS sequence"/>
</dbReference>
<evidence type="ECO:0000256" key="1">
    <source>
        <dbReference type="SAM" id="Phobius"/>
    </source>
</evidence>
<accession>A0A811VG50</accession>
<keyword evidence="1" id="KW-0812">Transmembrane</keyword>
<sequence>MSSLRLIFDAFVVTPHYSAHFQLNSILPHQCQPNLDSRLSSLRITSPRLPSLLFFLGGLVFSCVGCCCMAVNDFLSPTRTACFGSLALNKRICLHVINEGK</sequence>
<keyword evidence="3" id="KW-1185">Reference proteome</keyword>
<proteinExistence type="predicted"/>
<dbReference type="EMBL" id="CAJHJT010000056">
    <property type="protein sequence ID" value="CAD7014227.1"/>
    <property type="molecule type" value="Genomic_DNA"/>
</dbReference>
<evidence type="ECO:0000313" key="3">
    <source>
        <dbReference type="Proteomes" id="UP000606786"/>
    </source>
</evidence>
<keyword evidence="1" id="KW-1133">Transmembrane helix</keyword>
<keyword evidence="1" id="KW-0472">Membrane</keyword>
<feature type="transmembrane region" description="Helical" evidence="1">
    <location>
        <begin position="52"/>
        <end position="71"/>
    </location>
</feature>
<protein>
    <submittedName>
        <fullName evidence="2">(Mediterranean fruit fly) hypothetical protein</fullName>
    </submittedName>
</protein>
<gene>
    <name evidence="2" type="ORF">CCAP1982_LOCUS22230</name>
</gene>
<dbReference type="AlphaFoldDB" id="A0A811VG50"/>
<name>A0A811VG50_CERCA</name>